<keyword evidence="2 4" id="KW-0285">Flavoprotein</keyword>
<dbReference type="Pfam" id="PF03441">
    <property type="entry name" value="FAD_binding_7"/>
    <property type="match status" value="1"/>
</dbReference>
<evidence type="ECO:0000259" key="6">
    <source>
        <dbReference type="PROSITE" id="PS51645"/>
    </source>
</evidence>
<dbReference type="GO" id="GO:0009416">
    <property type="term" value="P:response to light stimulus"/>
    <property type="evidence" value="ECO:0007669"/>
    <property type="project" value="TreeGrafter"/>
</dbReference>
<dbReference type="InterPro" id="IPR014729">
    <property type="entry name" value="Rossmann-like_a/b/a_fold"/>
</dbReference>
<dbReference type="EMBL" id="AP027081">
    <property type="protein sequence ID" value="BDU77810.1"/>
    <property type="molecule type" value="Genomic_DNA"/>
</dbReference>
<comment type="cofactor">
    <cofactor evidence="1">
        <name>(6R)-5,10-methylene-5,6,7,8-tetrahydrofolate</name>
        <dbReference type="ChEBI" id="CHEBI:15636"/>
    </cofactor>
</comment>
<comment type="similarity">
    <text evidence="5">Belongs to the DNA photolyase family.</text>
</comment>
<accession>A0AA48KE83</accession>
<dbReference type="RefSeq" id="WP_316410433.1">
    <property type="nucleotide sequence ID" value="NZ_AP027081.1"/>
</dbReference>
<keyword evidence="5" id="KW-0157">Chromophore</keyword>
<keyword evidence="8" id="KW-1185">Reference proteome</keyword>
<dbReference type="AlphaFoldDB" id="A0AA48KE83"/>
<dbReference type="SUPFAM" id="SSF48173">
    <property type="entry name" value="Cryptochrome/photolyase FAD-binding domain"/>
    <property type="match status" value="1"/>
</dbReference>
<comment type="cofactor">
    <cofactor evidence="4">
        <name>FAD</name>
        <dbReference type="ChEBI" id="CHEBI:57692"/>
    </cofactor>
    <text evidence="4">Binds 1 FAD per subunit.</text>
</comment>
<dbReference type="Proteomes" id="UP001228113">
    <property type="component" value="Chromosome"/>
</dbReference>
<protein>
    <submittedName>
        <fullName evidence="7">Deoxyribodipyrimidine photo-lyase</fullName>
    </submittedName>
</protein>
<dbReference type="PANTHER" id="PTHR11455:SF9">
    <property type="entry name" value="CRYPTOCHROME CIRCADIAN CLOCK 5 ISOFORM X1"/>
    <property type="match status" value="1"/>
</dbReference>
<dbReference type="InterPro" id="IPR036155">
    <property type="entry name" value="Crypto/Photolyase_N_sf"/>
</dbReference>
<dbReference type="PRINTS" id="PR00147">
    <property type="entry name" value="DNAPHOTLYASE"/>
</dbReference>
<dbReference type="GO" id="GO:0071949">
    <property type="term" value="F:FAD binding"/>
    <property type="evidence" value="ECO:0007669"/>
    <property type="project" value="TreeGrafter"/>
</dbReference>
<dbReference type="KEGG" id="msea:METESE_27680"/>
<dbReference type="InterPro" id="IPR005101">
    <property type="entry name" value="Cryptochr/Photolyase_FAD-bd"/>
</dbReference>
<dbReference type="PROSITE" id="PS51645">
    <property type="entry name" value="PHR_CRY_ALPHA_BETA"/>
    <property type="match status" value="1"/>
</dbReference>
<feature type="binding site" evidence="4">
    <location>
        <position position="182"/>
    </location>
    <ligand>
        <name>FAD</name>
        <dbReference type="ChEBI" id="CHEBI:57692"/>
    </ligand>
</feature>
<dbReference type="Pfam" id="PF00875">
    <property type="entry name" value="DNA_photolyase"/>
    <property type="match status" value="1"/>
</dbReference>
<dbReference type="Gene3D" id="1.25.40.80">
    <property type="match status" value="1"/>
</dbReference>
<evidence type="ECO:0000256" key="5">
    <source>
        <dbReference type="RuleBase" id="RU004182"/>
    </source>
</evidence>
<dbReference type="Gene3D" id="3.40.50.620">
    <property type="entry name" value="HUPs"/>
    <property type="match status" value="1"/>
</dbReference>
<dbReference type="PANTHER" id="PTHR11455">
    <property type="entry name" value="CRYPTOCHROME"/>
    <property type="match status" value="1"/>
</dbReference>
<evidence type="ECO:0000256" key="2">
    <source>
        <dbReference type="ARBA" id="ARBA00022630"/>
    </source>
</evidence>
<feature type="domain" description="Photolyase/cryptochrome alpha/beta" evidence="6">
    <location>
        <begin position="1"/>
        <end position="113"/>
    </location>
</feature>
<dbReference type="Gene3D" id="1.10.579.10">
    <property type="entry name" value="DNA Cyclobutane Dipyrimidine Photolyase, subunit A, domain 3"/>
    <property type="match status" value="1"/>
</dbReference>
<evidence type="ECO:0000256" key="1">
    <source>
        <dbReference type="ARBA" id="ARBA00001932"/>
    </source>
</evidence>
<evidence type="ECO:0000313" key="7">
    <source>
        <dbReference type="EMBL" id="BDU77810.1"/>
    </source>
</evidence>
<dbReference type="GO" id="GO:0003904">
    <property type="term" value="F:deoxyribodipyrimidine photo-lyase activity"/>
    <property type="evidence" value="ECO:0007669"/>
    <property type="project" value="TreeGrafter"/>
</dbReference>
<gene>
    <name evidence="7" type="ORF">METESE_27680</name>
</gene>
<evidence type="ECO:0000313" key="8">
    <source>
        <dbReference type="Proteomes" id="UP001228113"/>
    </source>
</evidence>
<dbReference type="InterPro" id="IPR002081">
    <property type="entry name" value="Cryptochrome/DNA_photolyase_1"/>
</dbReference>
<keyword evidence="3 4" id="KW-0274">FAD</keyword>
<organism evidence="7 8">
    <name type="scientific">Mesoterricola sediminis</name>
    <dbReference type="NCBI Taxonomy" id="2927980"/>
    <lineage>
        <taxon>Bacteria</taxon>
        <taxon>Pseudomonadati</taxon>
        <taxon>Acidobacteriota</taxon>
        <taxon>Holophagae</taxon>
        <taxon>Holophagales</taxon>
        <taxon>Holophagaceae</taxon>
        <taxon>Mesoterricola</taxon>
    </lineage>
</organism>
<feature type="binding site" evidence="4">
    <location>
        <begin position="324"/>
        <end position="326"/>
    </location>
    <ligand>
        <name>FAD</name>
        <dbReference type="ChEBI" id="CHEBI:57692"/>
    </ligand>
</feature>
<dbReference type="InterPro" id="IPR006050">
    <property type="entry name" value="DNA_photolyase_N"/>
</dbReference>
<name>A0AA48KE83_9BACT</name>
<dbReference type="GO" id="GO:0003677">
    <property type="term" value="F:DNA binding"/>
    <property type="evidence" value="ECO:0007669"/>
    <property type="project" value="TreeGrafter"/>
</dbReference>
<evidence type="ECO:0000256" key="3">
    <source>
        <dbReference type="ARBA" id="ARBA00022827"/>
    </source>
</evidence>
<evidence type="ECO:0000256" key="4">
    <source>
        <dbReference type="PIRSR" id="PIRSR602081-1"/>
    </source>
</evidence>
<feature type="binding site" evidence="4">
    <location>
        <position position="224"/>
    </location>
    <ligand>
        <name>FAD</name>
        <dbReference type="ChEBI" id="CHEBI:57692"/>
    </ligand>
</feature>
<dbReference type="InterPro" id="IPR036134">
    <property type="entry name" value="Crypto/Photolyase_FAD-like_sf"/>
</dbReference>
<dbReference type="SUPFAM" id="SSF52425">
    <property type="entry name" value="Cryptochrome/photolyase, N-terminal domain"/>
    <property type="match status" value="1"/>
</dbReference>
<sequence length="417" mass="45062">MAIIVWYRGKDLRVADLGSLAAAAPAAVPVFAGLPDARTRPYLGELAARLEALGSGLVHAPGDPLEVLPALAARLGAGAVHALAFSEPGARAQEAALAHALPCPLRLFPGETLTEGLRTGEGGMFRIFTAYHGAFQRRALLARPLDAPERLDPLPADLARWPAGPLLPDRLGPFLEGGLAAYAEARDRLDQAGTSGLSTDLHAGRVSAGQAWAAASGRPGAPAWQRQLVWRDFAHHLLRAWPELVDAPFQAAFRGFPWRDDGAAFRAWAEGRTGYPVVDAAARELLATGRVHNRARMVAASFLTKHLLVDYRLGEAHYLAHLEDADLPNNSMGWQWSAGCGCDAQPWFRVFNPVAQGERFDPDGVYVRRWVPELAGLPTRVVHRPWEAGGAPGYPAPLVDHAFARARFLAEAKRHLR</sequence>
<proteinExistence type="inferred from homology"/>
<reference evidence="7" key="1">
    <citation type="journal article" date="2023" name="Int. J. Syst. Evol. Microbiol.">
        <title>Mesoterricola silvestris gen. nov., sp. nov., Mesoterricola sediminis sp. nov., Geothrix oryzae sp. nov., Geothrix edaphica sp. nov., Geothrix rubra sp. nov., and Geothrix limicola sp. nov., six novel members of Acidobacteriota isolated from soils.</title>
        <authorList>
            <person name="Itoh H."/>
            <person name="Sugisawa Y."/>
            <person name="Mise K."/>
            <person name="Xu Z."/>
            <person name="Kuniyasu M."/>
            <person name="Ushijima N."/>
            <person name="Kawano K."/>
            <person name="Kobayashi E."/>
            <person name="Shiratori Y."/>
            <person name="Masuda Y."/>
            <person name="Senoo K."/>
        </authorList>
    </citation>
    <scope>NUCLEOTIDE SEQUENCE</scope>
    <source>
        <strain evidence="7">W786</strain>
    </source>
</reference>
<feature type="binding site" evidence="4">
    <location>
        <begin position="194"/>
        <end position="198"/>
    </location>
    <ligand>
        <name>FAD</name>
        <dbReference type="ChEBI" id="CHEBI:57692"/>
    </ligand>
</feature>